<sequence length="196" mass="22765">MKKIIVFFNLFCLTAYTQETEKKWRVFNGFDMYYTSFVNVGNNMTQDAHRNYGGGFGFKLSAVEYKNIGFSLFYNYTKHSINDIDMIADFEYTKYNESGMILSYRLPLTEKTILKPEIGYYGTDAKDRSEGREAVYGGKGFLIGADYMFFAAHKFAFIGGIHYNYTRLRVEANSAYKDYFANAHRIQFKIGVHFGR</sequence>
<dbReference type="Proteomes" id="UP000295215">
    <property type="component" value="Unassembled WGS sequence"/>
</dbReference>
<evidence type="ECO:0008006" key="3">
    <source>
        <dbReference type="Google" id="ProtNLM"/>
    </source>
</evidence>
<dbReference type="OrthoDB" id="9871377at2"/>
<protein>
    <recommendedName>
        <fullName evidence="3">Outer membrane protein with beta-barrel domain</fullName>
    </recommendedName>
</protein>
<name>A0A4R7F1Y1_9FLAO</name>
<dbReference type="AlphaFoldDB" id="A0A4R7F1Y1"/>
<gene>
    <name evidence="1" type="ORF">C8P70_10441</name>
</gene>
<keyword evidence="2" id="KW-1185">Reference proteome</keyword>
<accession>A0A4R7F1Y1</accession>
<dbReference type="RefSeq" id="WP_133711779.1">
    <property type="nucleotide sequence ID" value="NZ_SOAG01000004.1"/>
</dbReference>
<evidence type="ECO:0000313" key="2">
    <source>
        <dbReference type="Proteomes" id="UP000295215"/>
    </source>
</evidence>
<proteinExistence type="predicted"/>
<organism evidence="1 2">
    <name type="scientific">Myroides indicus</name>
    <dbReference type="NCBI Taxonomy" id="1323422"/>
    <lineage>
        <taxon>Bacteria</taxon>
        <taxon>Pseudomonadati</taxon>
        <taxon>Bacteroidota</taxon>
        <taxon>Flavobacteriia</taxon>
        <taxon>Flavobacteriales</taxon>
        <taxon>Flavobacteriaceae</taxon>
        <taxon>Myroides</taxon>
    </lineage>
</organism>
<dbReference type="EMBL" id="SOAG01000004">
    <property type="protein sequence ID" value="TDS64325.1"/>
    <property type="molecule type" value="Genomic_DNA"/>
</dbReference>
<evidence type="ECO:0000313" key="1">
    <source>
        <dbReference type="EMBL" id="TDS64325.1"/>
    </source>
</evidence>
<reference evidence="1 2" key="1">
    <citation type="submission" date="2019-03" db="EMBL/GenBank/DDBJ databases">
        <title>Genomic Encyclopedia of Archaeal and Bacterial Type Strains, Phase II (KMG-II): from individual species to whole genera.</title>
        <authorList>
            <person name="Goeker M."/>
        </authorList>
    </citation>
    <scope>NUCLEOTIDE SEQUENCE [LARGE SCALE GENOMIC DNA]</scope>
    <source>
        <strain evidence="1 2">DSM 28213</strain>
    </source>
</reference>
<comment type="caution">
    <text evidence="1">The sequence shown here is derived from an EMBL/GenBank/DDBJ whole genome shotgun (WGS) entry which is preliminary data.</text>
</comment>